<dbReference type="InterPro" id="IPR020472">
    <property type="entry name" value="WD40_PAC1"/>
</dbReference>
<dbReference type="PANTHER" id="PTHR19879">
    <property type="entry name" value="TRANSCRIPTION INITIATION FACTOR TFIID"/>
    <property type="match status" value="1"/>
</dbReference>
<dbReference type="InterPro" id="IPR015943">
    <property type="entry name" value="WD40/YVTN_repeat-like_dom_sf"/>
</dbReference>
<evidence type="ECO:0000256" key="3">
    <source>
        <dbReference type="PROSITE-ProRule" id="PRU00221"/>
    </source>
</evidence>
<evidence type="ECO:0000256" key="2">
    <source>
        <dbReference type="ARBA" id="ARBA00022737"/>
    </source>
</evidence>
<sequence>MQSGKNPAYEYQVGGSLPHNAITYVKRQADDELYQALLNGEFCYVLNARQMGKSSLRVQTMSRLQATGVRCGGLDITGIGTQQVSPEQWYISAVGSLVDSFQIDLNLRTWWRERTDLSLVSRFSQFLETLLLKISNEPIVIFIDEIDSVLGLKFPIDDFFALIRACYNKRAEKPIYCRLSFALLGVATPSDLIADKSRTPFNIGRAIALQGFSLSEATPLLPGLNQVSSNPEVLLRQILFWTGGQPFLTQKLCQLVVEMGNQKNLDSNYQTIDYLVHTHIIDNWESQDEPEHLKTIRDRLLHNEQRAGRLLAFYQQILLQSSVGSEGEGIPVNNSREQTELLLSGLVEKHDGRLRVKNAIYQAVFNLDWVAKQLSYLRPYSQGLNAWIISGYQDESRLLRGQALQDILNWAQGKSLSDLDYRFLTASQELDRREIQKNLEAQRAIETQARLAAEHKQLIQERKSAKQQRLLLILVSIALLISMILGSITWFQYRQATISEVRAISTSSESLFASYQKLDALVAALAAKRKLQQLGRGDADTTNQVETVLRRTVYGAIEYNRLSGHTEEVRGIVFSPDATFVATSSADKTIKLWKRNGKLWKTLTGHNSDVWGIDISRDGQLIASASWDKTARLWRQDGTMLTKFTKHNGRVNNVAISPNGQIIASVSADRTIKLWRTDGTEIRTLSGHNDEVWGIAFSPDGQILASGSWDGTIKLWQLDGTLIRTIPAHSDRVNAVAFSPDGQMLASASADNTIKLWQLDGSEIAILRGHTDWVWSIAFSLDGQFLASGSWDKTVKLWRVDGTLVLNLLGHHDRVREVAFSPDGKILASTSQDETVRLWQLQNPLLTSLRGHSSPVIRVAVSRDSWIIASSSEDKTIRFWSRDGVPLKTLRGHRSSVIGIAISPDGKMLASGSADRTIKLWKLDGTLIRTIAAHDSEVYEIAFSPDGSKFASASADNTAKLWSVDGKLLHTLAGHQEPVWGVAFSPDGKTIATSSIDSTIKLWTLEGKFLKTLKGHLGSVWSVTFSPDGQTIASASADSTIKLWRRDGTLLKTLKGDQGMVMYVTFSPDGKLLASSSIDGTVRLWQRDGTPIVTLEGHQSGVTGLAFTPEGDRLISTSLDKTLIIWDLERDVNLNTVLMVGCEWVHDYLATNVDVQHRHLCK</sequence>
<dbReference type="EMBL" id="JADEXS010000021">
    <property type="protein sequence ID" value="MBE9021431.1"/>
    <property type="molecule type" value="Genomic_DNA"/>
</dbReference>
<feature type="repeat" description="WD" evidence="3">
    <location>
        <begin position="603"/>
        <end position="634"/>
    </location>
</feature>
<comment type="caution">
    <text evidence="5">The sequence shown here is derived from an EMBL/GenBank/DDBJ whole genome shotgun (WGS) entry which is preliminary data.</text>
</comment>
<feature type="repeat" description="WD" evidence="3">
    <location>
        <begin position="767"/>
        <end position="801"/>
    </location>
</feature>
<dbReference type="Proteomes" id="UP000622533">
    <property type="component" value="Unassembled WGS sequence"/>
</dbReference>
<accession>A0A8J6ZWU5</accession>
<feature type="repeat" description="WD" evidence="3">
    <location>
        <begin position="931"/>
        <end position="965"/>
    </location>
</feature>
<dbReference type="PROSITE" id="PS00678">
    <property type="entry name" value="WD_REPEATS_1"/>
    <property type="match status" value="1"/>
</dbReference>
<dbReference type="SUPFAM" id="SSF52540">
    <property type="entry name" value="P-loop containing nucleoside triphosphate hydrolases"/>
    <property type="match status" value="1"/>
</dbReference>
<dbReference type="PROSITE" id="PS50294">
    <property type="entry name" value="WD_REPEATS_REGION"/>
    <property type="match status" value="14"/>
</dbReference>
<feature type="repeat" description="WD" evidence="3">
    <location>
        <begin position="972"/>
        <end position="1006"/>
    </location>
</feature>
<dbReference type="Pfam" id="PF00400">
    <property type="entry name" value="WD40"/>
    <property type="match status" value="14"/>
</dbReference>
<feature type="repeat" description="WD" evidence="3">
    <location>
        <begin position="808"/>
        <end position="843"/>
    </location>
</feature>
<gene>
    <name evidence="5" type="ORF">IQ276_02840</name>
</gene>
<dbReference type="InterPro" id="IPR019775">
    <property type="entry name" value="WD40_repeat_CS"/>
</dbReference>
<feature type="repeat" description="WD" evidence="3">
    <location>
        <begin position="1013"/>
        <end position="1044"/>
    </location>
</feature>
<dbReference type="SUPFAM" id="SSF50978">
    <property type="entry name" value="WD40 repeat-like"/>
    <property type="match status" value="2"/>
</dbReference>
<feature type="repeat" description="WD" evidence="3">
    <location>
        <begin position="849"/>
        <end position="881"/>
    </location>
</feature>
<dbReference type="SMART" id="SM00320">
    <property type="entry name" value="WD40"/>
    <property type="match status" value="14"/>
</dbReference>
<feature type="repeat" description="WD" evidence="3">
    <location>
        <begin position="1054"/>
        <end position="1086"/>
    </location>
</feature>
<dbReference type="PANTHER" id="PTHR19879:SF9">
    <property type="entry name" value="TRANSCRIPTION INITIATION FACTOR TFIID SUBUNIT 5"/>
    <property type="match status" value="1"/>
</dbReference>
<dbReference type="InterPro" id="IPR001680">
    <property type="entry name" value="WD40_rpt"/>
</dbReference>
<dbReference type="PROSITE" id="PS50082">
    <property type="entry name" value="WD_REPEATS_2"/>
    <property type="match status" value="14"/>
</dbReference>
<evidence type="ECO:0000256" key="1">
    <source>
        <dbReference type="ARBA" id="ARBA00022574"/>
    </source>
</evidence>
<protein>
    <submittedName>
        <fullName evidence="5">AAA-like domain-containing protein</fullName>
    </submittedName>
</protein>
<evidence type="ECO:0000256" key="4">
    <source>
        <dbReference type="SAM" id="Phobius"/>
    </source>
</evidence>
<keyword evidence="4" id="KW-0812">Transmembrane</keyword>
<organism evidence="5 6">
    <name type="scientific">Desmonostoc muscorum LEGE 12446</name>
    <dbReference type="NCBI Taxonomy" id="1828758"/>
    <lineage>
        <taxon>Bacteria</taxon>
        <taxon>Bacillati</taxon>
        <taxon>Cyanobacteriota</taxon>
        <taxon>Cyanophyceae</taxon>
        <taxon>Nostocales</taxon>
        <taxon>Nostocaceae</taxon>
        <taxon>Desmonostoc</taxon>
    </lineage>
</organism>
<evidence type="ECO:0000313" key="6">
    <source>
        <dbReference type="Proteomes" id="UP000622533"/>
    </source>
</evidence>
<feature type="repeat" description="WD" evidence="3">
    <location>
        <begin position="726"/>
        <end position="767"/>
    </location>
</feature>
<dbReference type="InterPro" id="IPR036322">
    <property type="entry name" value="WD40_repeat_dom_sf"/>
</dbReference>
<keyword evidence="6" id="KW-1185">Reference proteome</keyword>
<proteinExistence type="predicted"/>
<keyword evidence="4" id="KW-0472">Membrane</keyword>
<evidence type="ECO:0000313" key="5">
    <source>
        <dbReference type="EMBL" id="MBE9021431.1"/>
    </source>
</evidence>
<dbReference type="InterPro" id="IPR027417">
    <property type="entry name" value="P-loop_NTPase"/>
</dbReference>
<dbReference type="AlphaFoldDB" id="A0A8J6ZWU5"/>
<feature type="repeat" description="WD" evidence="3">
    <location>
        <begin position="562"/>
        <end position="594"/>
    </location>
</feature>
<keyword evidence="2" id="KW-0677">Repeat</keyword>
<reference evidence="5" key="1">
    <citation type="submission" date="2020-10" db="EMBL/GenBank/DDBJ databases">
        <authorList>
            <person name="Castelo-Branco R."/>
            <person name="Eusebio N."/>
            <person name="Adriana R."/>
            <person name="Vieira A."/>
            <person name="Brugerolle De Fraissinette N."/>
            <person name="Rezende De Castro R."/>
            <person name="Schneider M.P."/>
            <person name="Vasconcelos V."/>
            <person name="Leao P.N."/>
        </authorList>
    </citation>
    <scope>NUCLEOTIDE SEQUENCE</scope>
    <source>
        <strain evidence="5">LEGE 12446</strain>
    </source>
</reference>
<feature type="repeat" description="WD" evidence="3">
    <location>
        <begin position="890"/>
        <end position="924"/>
    </location>
</feature>
<feature type="transmembrane region" description="Helical" evidence="4">
    <location>
        <begin position="470"/>
        <end position="493"/>
    </location>
</feature>
<feature type="repeat" description="WD" evidence="3">
    <location>
        <begin position="644"/>
        <end position="675"/>
    </location>
</feature>
<dbReference type="Gene3D" id="3.40.50.300">
    <property type="entry name" value="P-loop containing nucleotide triphosphate hydrolases"/>
    <property type="match status" value="1"/>
</dbReference>
<keyword evidence="1 3" id="KW-0853">WD repeat</keyword>
<feature type="repeat" description="WD" evidence="3">
    <location>
        <begin position="685"/>
        <end position="719"/>
    </location>
</feature>
<keyword evidence="4" id="KW-1133">Transmembrane helix</keyword>
<dbReference type="PRINTS" id="PR00320">
    <property type="entry name" value="GPROTEINBRPT"/>
</dbReference>
<dbReference type="Gene3D" id="2.130.10.10">
    <property type="entry name" value="YVTN repeat-like/Quinoprotein amine dehydrogenase"/>
    <property type="match status" value="5"/>
</dbReference>
<dbReference type="Pfam" id="PF14516">
    <property type="entry name" value="AAA_35"/>
    <property type="match status" value="1"/>
</dbReference>
<feature type="repeat" description="WD" evidence="3">
    <location>
        <begin position="1095"/>
        <end position="1136"/>
    </location>
</feature>
<name>A0A8J6ZWU5_DESMC</name>
<dbReference type="RefSeq" id="WP_193913529.1">
    <property type="nucleotide sequence ID" value="NZ_JADEXS020000001.1"/>
</dbReference>
<dbReference type="CDD" id="cd00200">
    <property type="entry name" value="WD40"/>
    <property type="match status" value="2"/>
</dbReference>